<feature type="chain" id="PRO_5046181732" description="Bacterial Ig-like domain-containing protein" evidence="1">
    <location>
        <begin position="20"/>
        <end position="1694"/>
    </location>
</feature>
<proteinExistence type="predicted"/>
<accession>A0ABQ6F0B8</accession>
<sequence>MKHCTYLALFASLILTACGGGGGGKGDSSPPSRATGSISGVVFDAPVSGASVKVWEYKNGKVGRLLGQATTASDGQYSVAVKTASMPVLIDVEGGLYEDPFSNKRIELVKGSSLKFQSLINYAEGANQTAMVTPLTYAAAGLAKYKIRQGMDSQQAINASNDEIASRYGFNALTVRPSDVIKATQGVDIEGGYSVQNQYGLLLAAYSSYARDVLRSQVAADSNFVDTDNTYTSAYLARVQYEDALADGKMDGIFLYSGLDTSSTFGPANVTADTYSEILAQHIMIAANELDITTDFSVYSKQVQGKDDDTSLDSTPPSIDRAETRVLLGKDSIEFNLSDNIGVKNASARLAYKLDEQWHEIDCSESNDFCELDKSEFHAKKRETKIKVIVYTKQLDDIERDTSEFHRPIVNQAKLYVTVEDTNTTANQSTEEFTFQWDNEKPIVTITSADTISSNTDYNLEGSVEDEFGDISQVKVFIKGAEQETLNCTKDDNNEQATGRHKCIFAYTYENGMFKSGKTTIKVTAADKHEYIGEATKIVKTDIQKPSLSIGYPSVDLDFVIDREVRTGYKYDAYTFTNDNIDGVLYAIKADKYYVENGVTELKPITPEKLVISGPTSNTRQIPYITATVSDEGDQGSGLASKAEDITLSVTHYTKQKGGNWQKHGEALETSIDDEGNSALPYAVVNDDLTYYIPFTKDVMKSMSTNRAHKLVISARDEAGNTSEQSEVYYKLSYNLPKIKVVTPFINASVNLQVFDGDNNFVSTGDTCDTIPDPSSPDVASCVIEVQNPSASQIYRLRLLSDEAKNTHYYGWGTSNSDKPTVDLGTEAFAVYFKGASDKTFYITELASYHSGLFDYQWNRSNDKNVATAEDILKQVSQALAGTDSFFGFDPTITPYETNLEASKRDETVGSLNNSQRHRLLVESLTNMATMASSAQVVNSVEFAKRIYADLSSDGKADGSLDSEGETQTVVLGHYEFSTDTYTKDLANFYYYAMSGEDSFGYFTSKYLSLPKRNRPYTVEKKAALIYADRVATANPKFFNKEVIDQKNLKSIDNKPPQIVIDSGVHEITVADKTYVTANKMVFTVTSTDPAEIGKVEIKVFYKENEASEEFIKIDTLNIVKDPTQQGKYSFELDTSSGQYSAIKIFKVEVDATDNKSNAGKATKEYHLDKAPPVVILKRPNEDGDENVYLSAAGSQYPELTFKIEDQVGDDKQQRLVQFSNVSSGDIEKFTHQKFSVSAESEFKVKLCSSDNCDEKAINLNDGEWALKVKAVDQFGQVTELDKFEPFKILIDSTPPVVEDLDGTLVLAANASWTPPIDWQDGAAGDEVKIELKRPNDVFERLEKCDSSNKSECTESYITGEKDKIKVQLVADDLQEGDGKTHKFKVTASDSAYPRNTSKPKELSFTLDGSGPELRQSQPWIEDQTTTSDKVIGKNFSFKFASAKDPSGVKEVNIYQLVNEELVELKTWIGNNPGWWNESFTIVYSLGRDPNIVIDSNNKVTFVIEAVDNNGFSTKTKPQAVTLDTEGPKLQLGGYGEDAYYSSGYKFTVNAEDYARNGVITSAGVDKSSLQYWFNDQDNNKTQVKEEEGNYYITLPSVHADDDMKLFVSGKDIRGNERVEHFPLKISNSAPQLSNLNIFYANGQKVEKAVTRTGDIKITLDAQDNSGIAKVELLIDYNGGKSRQKFEINNEEKW</sequence>
<reference evidence="3" key="1">
    <citation type="journal article" date="2019" name="Int. J. Syst. Evol. Microbiol.">
        <title>The Global Catalogue of Microorganisms (GCM) 10K type strain sequencing project: providing services to taxonomists for standard genome sequencing and annotation.</title>
        <authorList>
            <consortium name="The Broad Institute Genomics Platform"/>
            <consortium name="The Broad Institute Genome Sequencing Center for Infectious Disease"/>
            <person name="Wu L."/>
            <person name="Ma J."/>
        </authorList>
    </citation>
    <scope>NUCLEOTIDE SEQUENCE [LARGE SCALE GENOMIC DNA]</scope>
    <source>
        <strain evidence="3">NBRC 108723</strain>
    </source>
</reference>
<name>A0ABQ6F0B8_9VIBR</name>
<gene>
    <name evidence="2" type="ORF">GCM10007938_21650</name>
</gene>
<evidence type="ECO:0008006" key="4">
    <source>
        <dbReference type="Google" id="ProtNLM"/>
    </source>
</evidence>
<keyword evidence="3" id="KW-1185">Reference proteome</keyword>
<comment type="caution">
    <text evidence="2">The sequence shown here is derived from an EMBL/GenBank/DDBJ whole genome shotgun (WGS) entry which is preliminary data.</text>
</comment>
<organism evidence="2 3">
    <name type="scientific">Vibrio zhanjiangensis</name>
    <dbReference type="NCBI Taxonomy" id="1046128"/>
    <lineage>
        <taxon>Bacteria</taxon>
        <taxon>Pseudomonadati</taxon>
        <taxon>Pseudomonadota</taxon>
        <taxon>Gammaproteobacteria</taxon>
        <taxon>Vibrionales</taxon>
        <taxon>Vibrionaceae</taxon>
        <taxon>Vibrio</taxon>
    </lineage>
</organism>
<protein>
    <recommendedName>
        <fullName evidence="4">Bacterial Ig-like domain-containing protein</fullName>
    </recommendedName>
</protein>
<dbReference type="RefSeq" id="WP_284192275.1">
    <property type="nucleotide sequence ID" value="NZ_BSPW01000043.1"/>
</dbReference>
<dbReference type="EMBL" id="BSPW01000043">
    <property type="protein sequence ID" value="GLT18386.1"/>
    <property type="molecule type" value="Genomic_DNA"/>
</dbReference>
<dbReference type="PROSITE" id="PS51257">
    <property type="entry name" value="PROKAR_LIPOPROTEIN"/>
    <property type="match status" value="1"/>
</dbReference>
<keyword evidence="1" id="KW-0732">Signal</keyword>
<evidence type="ECO:0000313" key="3">
    <source>
        <dbReference type="Proteomes" id="UP001157138"/>
    </source>
</evidence>
<dbReference type="Proteomes" id="UP001157138">
    <property type="component" value="Unassembled WGS sequence"/>
</dbReference>
<evidence type="ECO:0000313" key="2">
    <source>
        <dbReference type="EMBL" id="GLT18386.1"/>
    </source>
</evidence>
<feature type="signal peptide" evidence="1">
    <location>
        <begin position="1"/>
        <end position="19"/>
    </location>
</feature>
<evidence type="ECO:0000256" key="1">
    <source>
        <dbReference type="SAM" id="SignalP"/>
    </source>
</evidence>